<reference evidence="2" key="1">
    <citation type="submission" date="2021-02" db="EMBL/GenBank/DDBJ databases">
        <authorList>
            <person name="Nowell W R."/>
        </authorList>
    </citation>
    <scope>NUCLEOTIDE SEQUENCE</scope>
</reference>
<evidence type="ECO:0000313" key="3">
    <source>
        <dbReference type="Proteomes" id="UP000663870"/>
    </source>
</evidence>
<gene>
    <name evidence="2" type="ORF">JXQ802_LOCUS57102</name>
    <name evidence="1" type="ORF">PYM288_LOCUS40512</name>
</gene>
<dbReference type="EMBL" id="CAJNOH010012568">
    <property type="protein sequence ID" value="CAF1536859.1"/>
    <property type="molecule type" value="Genomic_DNA"/>
</dbReference>
<protein>
    <submittedName>
        <fullName evidence="2">Uncharacterized protein</fullName>
    </submittedName>
</protein>
<dbReference type="Proteomes" id="UP000663854">
    <property type="component" value="Unassembled WGS sequence"/>
</dbReference>
<name>A0A816FZQ3_9BILA</name>
<evidence type="ECO:0000313" key="1">
    <source>
        <dbReference type="EMBL" id="CAF1536859.1"/>
    </source>
</evidence>
<dbReference type="EMBL" id="CAJNOL010014447">
    <property type="protein sequence ID" value="CAF1667810.1"/>
    <property type="molecule type" value="Genomic_DNA"/>
</dbReference>
<dbReference type="SUPFAM" id="SSF56399">
    <property type="entry name" value="ADP-ribosylation"/>
    <property type="match status" value="1"/>
</dbReference>
<evidence type="ECO:0000313" key="2">
    <source>
        <dbReference type="EMBL" id="CAF1667810.1"/>
    </source>
</evidence>
<sequence>MATDEITQRILRISDIDNEPQEILAPIHSYDQMPLMSLEEAVQPLVPILPAVQDYAYMAKEKCKKPEDGLTQDESASIMLYSMGWEPLEQCLYFALNAALRSADRQNLDPWYLYLKLIQTALSRLQSQHRFVYRGVKTDLSDRYR</sequence>
<dbReference type="Proteomes" id="UP000663870">
    <property type="component" value="Unassembled WGS sequence"/>
</dbReference>
<keyword evidence="3" id="KW-1185">Reference proteome</keyword>
<dbReference type="Gene3D" id="3.90.176.10">
    <property type="entry name" value="Toxin ADP-ribosyltransferase, Chain A, domain 1"/>
    <property type="match status" value="1"/>
</dbReference>
<feature type="non-terminal residue" evidence="2">
    <location>
        <position position="145"/>
    </location>
</feature>
<organism evidence="2 3">
    <name type="scientific">Rotaria sordida</name>
    <dbReference type="NCBI Taxonomy" id="392033"/>
    <lineage>
        <taxon>Eukaryota</taxon>
        <taxon>Metazoa</taxon>
        <taxon>Spiralia</taxon>
        <taxon>Gnathifera</taxon>
        <taxon>Rotifera</taxon>
        <taxon>Eurotatoria</taxon>
        <taxon>Bdelloidea</taxon>
        <taxon>Philodinida</taxon>
        <taxon>Philodinidae</taxon>
        <taxon>Rotaria</taxon>
    </lineage>
</organism>
<proteinExistence type="predicted"/>
<dbReference type="PROSITE" id="PS51996">
    <property type="entry name" value="TR_MART"/>
    <property type="match status" value="1"/>
</dbReference>
<comment type="caution">
    <text evidence="2">The sequence shown here is derived from an EMBL/GenBank/DDBJ whole genome shotgun (WGS) entry which is preliminary data.</text>
</comment>
<accession>A0A816FZQ3</accession>
<dbReference type="AlphaFoldDB" id="A0A816FZQ3"/>